<dbReference type="InterPro" id="IPR014756">
    <property type="entry name" value="Ig_E-set"/>
</dbReference>
<comment type="caution">
    <text evidence="1">The sequence shown here is derived from an EMBL/GenBank/DDBJ whole genome shotgun (WGS) entry which is preliminary data.</text>
</comment>
<evidence type="ECO:0000313" key="2">
    <source>
        <dbReference type="Proteomes" id="UP000192578"/>
    </source>
</evidence>
<proteinExistence type="predicted"/>
<dbReference type="Proteomes" id="UP000192578">
    <property type="component" value="Unassembled WGS sequence"/>
</dbReference>
<evidence type="ECO:0000313" key="1">
    <source>
        <dbReference type="EMBL" id="OQV14175.1"/>
    </source>
</evidence>
<dbReference type="EMBL" id="MTYJ01000109">
    <property type="protein sequence ID" value="OQV14175.1"/>
    <property type="molecule type" value="Genomic_DNA"/>
</dbReference>
<gene>
    <name evidence="1" type="ORF">BV898_11646</name>
</gene>
<organism evidence="1 2">
    <name type="scientific">Hypsibius exemplaris</name>
    <name type="common">Freshwater tardigrade</name>
    <dbReference type="NCBI Taxonomy" id="2072580"/>
    <lineage>
        <taxon>Eukaryota</taxon>
        <taxon>Metazoa</taxon>
        <taxon>Ecdysozoa</taxon>
        <taxon>Tardigrada</taxon>
        <taxon>Eutardigrada</taxon>
        <taxon>Parachela</taxon>
        <taxon>Hypsibioidea</taxon>
        <taxon>Hypsibiidae</taxon>
        <taxon>Hypsibius</taxon>
    </lineage>
</organism>
<reference evidence="2" key="1">
    <citation type="submission" date="2017-01" db="EMBL/GenBank/DDBJ databases">
        <title>Comparative genomics of anhydrobiosis in the tardigrade Hypsibius dujardini.</title>
        <authorList>
            <person name="Yoshida Y."/>
            <person name="Koutsovoulos G."/>
            <person name="Laetsch D."/>
            <person name="Stevens L."/>
            <person name="Kumar S."/>
            <person name="Horikawa D."/>
            <person name="Ishino K."/>
            <person name="Komine S."/>
            <person name="Tomita M."/>
            <person name="Blaxter M."/>
            <person name="Arakawa K."/>
        </authorList>
    </citation>
    <scope>NUCLEOTIDE SEQUENCE [LARGE SCALE GENOMIC DNA]</scope>
    <source>
        <strain evidence="2">Z151</strain>
    </source>
</reference>
<protein>
    <recommendedName>
        <fullName evidence="3">IPT/TIG domain-containing protein</fullName>
    </recommendedName>
</protein>
<dbReference type="AlphaFoldDB" id="A0A1W0WG46"/>
<sequence>MVTDANAEYREYIARELQILVLCARHLPQCPVGPAGLLISDVLVELSFDDKVASTQHVFTHAKDQAVFHRKWKLDLVGRTDKPLTIKIKDRNLGTIGTRDFTIPNLPYHAKWTPNIPIIHWCFVPKSPEISALNAKAEVVRIHAKPCELDLILIVSKRTKVAPEIRHKNWCNCYRKPRPFAPKVLPSQRTRHWVVRNSTIQELEWNPVESPHEWTTMAISHMKDVEEKRIGPLDRRSPNRQAFVRRQSGIQMMDLLQHAIVPSKSVESSGALADLANLLSLSAHPNEQAHVVLEEQENDISPEITKAGQRFMGRMSSCTGLLNMIKDIEPKPFHFAKKSVWNSLPNLLIEYDRRDSLLNSVMGSNFQYSPSRQPLIQTVCPRRVPVHSRVAVTLTGQHLGESRADIELLWIAGLDCLDSVEYLSRNKLRCTTRPFLAAAGTVIIVTKSGGQGRCLQQFEFYNAADLSHLHYILEQEDMDIGERMRLHEEAMNEEISQLVSSVVTLEQYNCELQQYLQDVKSLVDRADPTLIPQFHQLAAATQSGCPTSTAPATLDKTVLVERLLQT</sequence>
<name>A0A1W0WG46_HYPEX</name>
<dbReference type="OrthoDB" id="26242at2759"/>
<evidence type="ECO:0008006" key="3">
    <source>
        <dbReference type="Google" id="ProtNLM"/>
    </source>
</evidence>
<dbReference type="InterPro" id="IPR013783">
    <property type="entry name" value="Ig-like_fold"/>
</dbReference>
<dbReference type="SUPFAM" id="SSF81296">
    <property type="entry name" value="E set domains"/>
    <property type="match status" value="1"/>
</dbReference>
<keyword evidence="2" id="KW-1185">Reference proteome</keyword>
<accession>A0A1W0WG46</accession>
<dbReference type="Gene3D" id="2.60.40.10">
    <property type="entry name" value="Immunoglobulins"/>
    <property type="match status" value="1"/>
</dbReference>